<keyword evidence="2" id="KW-0472">Membrane</keyword>
<comment type="caution">
    <text evidence="3">The sequence shown here is derived from an EMBL/GenBank/DDBJ whole genome shotgun (WGS) entry which is preliminary data.</text>
</comment>
<name>A0ABX0Y2W1_9ACTN</name>
<protein>
    <submittedName>
        <fullName evidence="3">Uncharacterized protein</fullName>
    </submittedName>
</protein>
<evidence type="ECO:0000256" key="1">
    <source>
        <dbReference type="SAM" id="MobiDB-lite"/>
    </source>
</evidence>
<feature type="region of interest" description="Disordered" evidence="1">
    <location>
        <begin position="78"/>
        <end position="126"/>
    </location>
</feature>
<reference evidence="3 4" key="1">
    <citation type="submission" date="2020-03" db="EMBL/GenBank/DDBJ databases">
        <title>WGS of the type strain of Planosporangium spp.</title>
        <authorList>
            <person name="Thawai C."/>
        </authorList>
    </citation>
    <scope>NUCLEOTIDE SEQUENCE [LARGE SCALE GENOMIC DNA]</scope>
    <source>
        <strain evidence="3 4">TBRC 5610</strain>
    </source>
</reference>
<feature type="transmembrane region" description="Helical" evidence="2">
    <location>
        <begin position="33"/>
        <end position="50"/>
    </location>
</feature>
<dbReference type="Proteomes" id="UP000722989">
    <property type="component" value="Unassembled WGS sequence"/>
</dbReference>
<evidence type="ECO:0000313" key="3">
    <source>
        <dbReference type="EMBL" id="NJC71769.1"/>
    </source>
</evidence>
<keyword evidence="2" id="KW-1133">Transmembrane helix</keyword>
<gene>
    <name evidence="3" type="ORF">HC031_18880</name>
</gene>
<organism evidence="3 4">
    <name type="scientific">Planosporangium thailandense</name>
    <dbReference type="NCBI Taxonomy" id="765197"/>
    <lineage>
        <taxon>Bacteria</taxon>
        <taxon>Bacillati</taxon>
        <taxon>Actinomycetota</taxon>
        <taxon>Actinomycetes</taxon>
        <taxon>Micromonosporales</taxon>
        <taxon>Micromonosporaceae</taxon>
        <taxon>Planosporangium</taxon>
    </lineage>
</organism>
<keyword evidence="4" id="KW-1185">Reference proteome</keyword>
<proteinExistence type="predicted"/>
<sequence length="126" mass="13905">MARLSTLLLAALLDSPALYHAFVAHDMSYTEALTRYLIAALVATLMLWMLRGLTDGYRRMNEVQLRAAARRAAQEAADEAAYEAAQEATHEAAQERTNATPARRSTDREPVGVTRLDLETVNEAAE</sequence>
<evidence type="ECO:0000256" key="2">
    <source>
        <dbReference type="SAM" id="Phobius"/>
    </source>
</evidence>
<dbReference type="EMBL" id="JAATVY010000013">
    <property type="protein sequence ID" value="NJC71769.1"/>
    <property type="molecule type" value="Genomic_DNA"/>
</dbReference>
<evidence type="ECO:0000313" key="4">
    <source>
        <dbReference type="Proteomes" id="UP000722989"/>
    </source>
</evidence>
<dbReference type="RefSeq" id="WP_167926665.1">
    <property type="nucleotide sequence ID" value="NZ_JAATVY010000013.1"/>
</dbReference>
<keyword evidence="2" id="KW-0812">Transmembrane</keyword>
<accession>A0ABX0Y2W1</accession>